<keyword evidence="4 12" id="KW-0812">Transmembrane</keyword>
<dbReference type="STRING" id="45286.A0A109UY89"/>
<evidence type="ECO:0000256" key="6">
    <source>
        <dbReference type="ARBA" id="ARBA00022946"/>
    </source>
</evidence>
<keyword evidence="15" id="KW-1185">Reference proteome</keyword>
<evidence type="ECO:0000256" key="7">
    <source>
        <dbReference type="ARBA" id="ARBA00022989"/>
    </source>
</evidence>
<evidence type="ECO:0000256" key="12">
    <source>
        <dbReference type="RuleBase" id="RU363000"/>
    </source>
</evidence>
<dbReference type="GO" id="GO:0042407">
    <property type="term" value="P:cristae formation"/>
    <property type="evidence" value="ECO:0007669"/>
    <property type="project" value="TreeGrafter"/>
</dbReference>
<keyword evidence="9 12" id="KW-0496">Mitochondrion</keyword>
<dbReference type="GeneID" id="28721611"/>
<comment type="function">
    <text evidence="11">Component of the MICOS complex, a large protein complex of the mitochondrial inner membrane that plays crucial roles in the maintenance of crista junctions, inner membrane architecture, and formation of contact sites to the outer membrane. Plays a role in keeping cristae membranes connected to the inner boundary membrane. Also promotes protein import via the mitochondrial intermembrane space assembly (MIA) pathway.</text>
</comment>
<evidence type="ECO:0000256" key="13">
    <source>
        <dbReference type="SAM" id="Coils"/>
    </source>
</evidence>
<organism evidence="14 15">
    <name type="scientific">Eremothecium sinecaudum</name>
    <dbReference type="NCBI Taxonomy" id="45286"/>
    <lineage>
        <taxon>Eukaryota</taxon>
        <taxon>Fungi</taxon>
        <taxon>Dikarya</taxon>
        <taxon>Ascomycota</taxon>
        <taxon>Saccharomycotina</taxon>
        <taxon>Saccharomycetes</taxon>
        <taxon>Saccharomycetales</taxon>
        <taxon>Saccharomycetaceae</taxon>
        <taxon>Eremothecium</taxon>
    </lineage>
</organism>
<accession>A0A109UY89</accession>
<name>A0A109UY89_9SACH</name>
<evidence type="ECO:0000313" key="14">
    <source>
        <dbReference type="EMBL" id="AMD19327.1"/>
    </source>
</evidence>
<feature type="coiled-coil region" evidence="13">
    <location>
        <begin position="228"/>
        <end position="260"/>
    </location>
</feature>
<gene>
    <name evidence="14" type="ORF">AW171_hschr21154</name>
</gene>
<dbReference type="Proteomes" id="UP000243052">
    <property type="component" value="Chromosome ii"/>
</dbReference>
<dbReference type="AlphaFoldDB" id="A0A109UY89"/>
<evidence type="ECO:0000256" key="4">
    <source>
        <dbReference type="ARBA" id="ARBA00022692"/>
    </source>
</evidence>
<evidence type="ECO:0000256" key="5">
    <source>
        <dbReference type="ARBA" id="ARBA00022792"/>
    </source>
</evidence>
<evidence type="ECO:0000256" key="1">
    <source>
        <dbReference type="ARBA" id="ARBA00004434"/>
    </source>
</evidence>
<dbReference type="PANTHER" id="PTHR15415">
    <property type="entry name" value="MITOFILIN"/>
    <property type="match status" value="1"/>
</dbReference>
<sequence length="507" mass="57097">MLRFRIIGARRLSSSVTPVTVRRSHPIRNFVLKTASAVCLFYGAGLALAVNNDKANEIFVENIPYAEGLVDAYENYRAGIWPSVNVSDVTRKIKDSYNYIRNPIGGIQREEPVMVRKEPTLAAIPRQPMAKLILPTIEVDDMHLAVSELVSSLNASIQAVNDKCLEIPQESFYAILGSYGVIAQAIKSMNNEVGSAISKELTQKTVEAMKDLNEKFAREMKTKSLELSQEYMKNFEAFKKQLEQSTQEQLQADLKAHEQALLARQRNEVAQLSIKQVEEFNKIIETKLEKERNGRLANLQELDQAVSSLIPLFEVLEQRAVKKECLTQLNNVVNSLRTKLSLASDTPVDLAQDIQKLRSLTDVLPTESKCCSNPSLIEIAVSELESKNSYQVASQEQLYNRWLLLQPELKTTSLLPPNAGFLGHLTARLFSTLLFTKEGFSTTRDMDSIIARVTENLRTNRLDKALGDVVDMTGWSRKCTEDWIHLARQRLEVLALIDVIDSEIKTL</sequence>
<evidence type="ECO:0000256" key="10">
    <source>
        <dbReference type="ARBA" id="ARBA00023136"/>
    </source>
</evidence>
<evidence type="ECO:0000256" key="8">
    <source>
        <dbReference type="ARBA" id="ARBA00023054"/>
    </source>
</evidence>
<dbReference type="RefSeq" id="XP_017986323.1">
    <property type="nucleotide sequence ID" value="XM_018130834.1"/>
</dbReference>
<comment type="subcellular location">
    <subcellularLocation>
        <location evidence="1 12">Mitochondrion inner membrane</location>
        <topology evidence="1 12">Single-pass membrane protein</topology>
    </subcellularLocation>
</comment>
<dbReference type="Pfam" id="PF09731">
    <property type="entry name" value="Mitofilin"/>
    <property type="match status" value="1"/>
</dbReference>
<evidence type="ECO:0000313" key="15">
    <source>
        <dbReference type="Proteomes" id="UP000243052"/>
    </source>
</evidence>
<proteinExistence type="inferred from homology"/>
<evidence type="ECO:0000256" key="2">
    <source>
        <dbReference type="ARBA" id="ARBA00010877"/>
    </source>
</evidence>
<keyword evidence="8 13" id="KW-0175">Coiled coil</keyword>
<reference evidence="14 15" key="1">
    <citation type="submission" date="2016-01" db="EMBL/GenBank/DDBJ databases">
        <title>Genome sequence of the yeast Holleya sinecauda.</title>
        <authorList>
            <person name="Dietrich F.S."/>
        </authorList>
    </citation>
    <scope>NUCLEOTIDE SEQUENCE [LARGE SCALE GENOMIC DNA]</scope>
    <source>
        <strain evidence="14 15">ATCC 58844</strain>
    </source>
</reference>
<keyword evidence="5 12" id="KW-0999">Mitochondrion inner membrane</keyword>
<dbReference type="OrthoDB" id="10261039at2759"/>
<keyword evidence="7" id="KW-1133">Transmembrane helix</keyword>
<dbReference type="EMBL" id="CP014242">
    <property type="protein sequence ID" value="AMD19327.1"/>
    <property type="molecule type" value="Genomic_DNA"/>
</dbReference>
<dbReference type="GO" id="GO:0061617">
    <property type="term" value="C:MICOS complex"/>
    <property type="evidence" value="ECO:0007669"/>
    <property type="project" value="TreeGrafter"/>
</dbReference>
<comment type="subunit">
    <text evidence="12">Component of the mitochondrial contact site and cristae organizing system (MICOS) complex.</text>
</comment>
<keyword evidence="6" id="KW-0809">Transit peptide</keyword>
<dbReference type="PANTHER" id="PTHR15415:SF7">
    <property type="entry name" value="MICOS COMPLEX SUBUNIT MIC60"/>
    <property type="match status" value="1"/>
</dbReference>
<evidence type="ECO:0000256" key="11">
    <source>
        <dbReference type="ARBA" id="ARBA00025571"/>
    </source>
</evidence>
<evidence type="ECO:0000256" key="3">
    <source>
        <dbReference type="ARBA" id="ARBA00018116"/>
    </source>
</evidence>
<dbReference type="InterPro" id="IPR019133">
    <property type="entry name" value="MIC60"/>
</dbReference>
<evidence type="ECO:0000256" key="9">
    <source>
        <dbReference type="ARBA" id="ARBA00023128"/>
    </source>
</evidence>
<comment type="similarity">
    <text evidence="2 12">Belongs to the MICOS complex subunit Mic60 family.</text>
</comment>
<keyword evidence="10" id="KW-0472">Membrane</keyword>
<protein>
    <recommendedName>
        <fullName evidence="3 12">MICOS complex subunit MIC60</fullName>
    </recommendedName>
    <alternativeName>
        <fullName evidence="12">Mitofilin</fullName>
    </alternativeName>
</protein>